<evidence type="ECO:0000259" key="1">
    <source>
        <dbReference type="Pfam" id="PF05299"/>
    </source>
</evidence>
<evidence type="ECO:0000259" key="2">
    <source>
        <dbReference type="Pfam" id="PF17899"/>
    </source>
</evidence>
<dbReference type="InterPro" id="IPR027268">
    <property type="entry name" value="Peptidase_M4/M1_CTD_sf"/>
</dbReference>
<dbReference type="Pfam" id="PF05299">
    <property type="entry name" value="Peptidase_M61"/>
    <property type="match status" value="1"/>
</dbReference>
<dbReference type="Proteomes" id="UP000231962">
    <property type="component" value="Unassembled WGS sequence"/>
</dbReference>
<comment type="caution">
    <text evidence="4">The sequence shown here is derived from an EMBL/GenBank/DDBJ whole genome shotgun (WGS) entry which is preliminary data.</text>
</comment>
<protein>
    <submittedName>
        <fullName evidence="4">Peptidase</fullName>
    </submittedName>
</protein>
<organism evidence="4 6">
    <name type="scientific">Leptospira perolatii</name>
    <dbReference type="NCBI Taxonomy" id="2023191"/>
    <lineage>
        <taxon>Bacteria</taxon>
        <taxon>Pseudomonadati</taxon>
        <taxon>Spirochaetota</taxon>
        <taxon>Spirochaetia</taxon>
        <taxon>Leptospirales</taxon>
        <taxon>Leptospiraceae</taxon>
        <taxon>Leptospira</taxon>
    </lineage>
</organism>
<feature type="domain" description="Peptidase M61 N-terminal" evidence="2">
    <location>
        <begin position="5"/>
        <end position="147"/>
    </location>
</feature>
<evidence type="ECO:0000313" key="3">
    <source>
        <dbReference type="EMBL" id="PJZ70926.1"/>
    </source>
</evidence>
<dbReference type="Pfam" id="PF17899">
    <property type="entry name" value="Peptidase_M61_N"/>
    <property type="match status" value="1"/>
</dbReference>
<reference evidence="5 6" key="1">
    <citation type="submission" date="2017-07" db="EMBL/GenBank/DDBJ databases">
        <title>Leptospira spp. isolated from tropical soils.</title>
        <authorList>
            <person name="Thibeaux R."/>
            <person name="Iraola G."/>
            <person name="Ferres I."/>
            <person name="Bierque E."/>
            <person name="Girault D."/>
            <person name="Soupe-Gilbert M.-E."/>
            <person name="Picardeau M."/>
            <person name="Goarant C."/>
        </authorList>
    </citation>
    <scope>NUCLEOTIDE SEQUENCE [LARGE SCALE GENOMIC DNA]</scope>
    <source>
        <strain evidence="4 6">FH1-B-B1</strain>
        <strain evidence="3 5">FH1-B-C1</strain>
    </source>
</reference>
<dbReference type="InterPro" id="IPR024191">
    <property type="entry name" value="Peptidase_M61"/>
</dbReference>
<gene>
    <name evidence="3" type="ORF">CH360_03870</name>
    <name evidence="4" type="ORF">CH373_07010</name>
</gene>
<sequence>MEVHPKKKETYLSIPTWSPGSYKIRDYAKSIHKIRLENAKSDHTIEQVDLDTWKVNSKGETFKISYIVHGFEHTVRTNYFTSELILLHPPATFLYPKEMPDTKWEVTWRSLSPFKYCYTGLEKKEGSKLAWLAKSTDELFDCPILLTNEKALHFDVVDCKFEFVVLGEVSSQDKQRILKDLQQVVSKQISLMKGTQNKRYLFVLDMSDNSYGGLEHMNSSINQFDPLGMSSPENYRNLIELLSHEYFHHWNVKRIRPIALGPFDYQKPNLTKELWIAEGITSFFDAYFMLLSGIYTPQQYIHKLWKDITELEDSEGESWMSLEESSFTAWTKYYNRPNDPNFQNTGISYYTKGAILSLCMHLHILAETKGAKSMLDVMTELHDFYYLKKKRGFTKAEFYQCAKKATSVDLKQEFDTYITNSKKIPFERYLSLIGIERSASSPSLEPGFRVKEEKGRLVLHKVNFSKAIRDSDLSVGDEWIAIDGTRVLPGNFKDILKKYKPGQKVNLLISRRGTIGKRKLKMDKKPSSCELWINDKSDEKRTKLRETFLKLSEPEKQPKR</sequence>
<dbReference type="OrthoDB" id="9778516at2"/>
<dbReference type="Gene3D" id="1.10.390.10">
    <property type="entry name" value="Neutral Protease Domain 2"/>
    <property type="match status" value="1"/>
</dbReference>
<evidence type="ECO:0000313" key="4">
    <source>
        <dbReference type="EMBL" id="PJZ74049.1"/>
    </source>
</evidence>
<dbReference type="SUPFAM" id="SSF50156">
    <property type="entry name" value="PDZ domain-like"/>
    <property type="match status" value="1"/>
</dbReference>
<dbReference type="Gene3D" id="2.60.40.3650">
    <property type="match status" value="1"/>
</dbReference>
<dbReference type="Proteomes" id="UP000231990">
    <property type="component" value="Unassembled WGS sequence"/>
</dbReference>
<evidence type="ECO:0000313" key="6">
    <source>
        <dbReference type="Proteomes" id="UP000231990"/>
    </source>
</evidence>
<dbReference type="EMBL" id="NPDY01000002">
    <property type="protein sequence ID" value="PJZ70926.1"/>
    <property type="molecule type" value="Genomic_DNA"/>
</dbReference>
<dbReference type="Gene3D" id="2.30.42.10">
    <property type="match status" value="1"/>
</dbReference>
<keyword evidence="5" id="KW-1185">Reference proteome</keyword>
<evidence type="ECO:0000313" key="5">
    <source>
        <dbReference type="Proteomes" id="UP000231962"/>
    </source>
</evidence>
<dbReference type="EMBL" id="NPDZ01000003">
    <property type="protein sequence ID" value="PJZ74049.1"/>
    <property type="molecule type" value="Genomic_DNA"/>
</dbReference>
<dbReference type="PIRSF" id="PIRSF016493">
    <property type="entry name" value="Glycyl_aminpptds"/>
    <property type="match status" value="1"/>
</dbReference>
<dbReference type="InterPro" id="IPR040756">
    <property type="entry name" value="Peptidase_M61_N"/>
</dbReference>
<dbReference type="SUPFAM" id="SSF55486">
    <property type="entry name" value="Metalloproteases ('zincins'), catalytic domain"/>
    <property type="match status" value="1"/>
</dbReference>
<accession>A0A2M9ZPZ6</accession>
<feature type="domain" description="Peptidase M61 catalytic" evidence="1">
    <location>
        <begin position="238"/>
        <end position="356"/>
    </location>
</feature>
<dbReference type="InterPro" id="IPR007963">
    <property type="entry name" value="Peptidase_M61_catalytic"/>
</dbReference>
<dbReference type="InterPro" id="IPR036034">
    <property type="entry name" value="PDZ_sf"/>
</dbReference>
<name>A0A2M9ZPZ6_9LEPT</name>
<dbReference type="AlphaFoldDB" id="A0A2M9ZPZ6"/>
<proteinExistence type="predicted"/>